<sequence>MASTPTSAHVKRSPSSPVKSCTRLLGMSHIS</sequence>
<gene>
    <name evidence="2" type="ORF">SPARVUS_LOCUS9482105</name>
</gene>
<comment type="caution">
    <text evidence="2">The sequence shown here is derived from an EMBL/GenBank/DDBJ whole genome shotgun (WGS) entry which is preliminary data.</text>
</comment>
<name>A0ABN9EBM0_9NEOB</name>
<accession>A0ABN9EBM0</accession>
<organism evidence="2 3">
    <name type="scientific">Staurois parvus</name>
    <dbReference type="NCBI Taxonomy" id="386267"/>
    <lineage>
        <taxon>Eukaryota</taxon>
        <taxon>Metazoa</taxon>
        <taxon>Chordata</taxon>
        <taxon>Craniata</taxon>
        <taxon>Vertebrata</taxon>
        <taxon>Euteleostomi</taxon>
        <taxon>Amphibia</taxon>
        <taxon>Batrachia</taxon>
        <taxon>Anura</taxon>
        <taxon>Neobatrachia</taxon>
        <taxon>Ranoidea</taxon>
        <taxon>Ranidae</taxon>
        <taxon>Staurois</taxon>
    </lineage>
</organism>
<keyword evidence="3" id="KW-1185">Reference proteome</keyword>
<dbReference type="EMBL" id="CATNWA010015270">
    <property type="protein sequence ID" value="CAI9581430.1"/>
    <property type="molecule type" value="Genomic_DNA"/>
</dbReference>
<feature type="compositionally biased region" description="Polar residues" evidence="1">
    <location>
        <begin position="1"/>
        <end position="19"/>
    </location>
</feature>
<evidence type="ECO:0000313" key="3">
    <source>
        <dbReference type="Proteomes" id="UP001162483"/>
    </source>
</evidence>
<dbReference type="Proteomes" id="UP001162483">
    <property type="component" value="Unassembled WGS sequence"/>
</dbReference>
<evidence type="ECO:0000256" key="1">
    <source>
        <dbReference type="SAM" id="MobiDB-lite"/>
    </source>
</evidence>
<feature type="region of interest" description="Disordered" evidence="1">
    <location>
        <begin position="1"/>
        <end position="31"/>
    </location>
</feature>
<reference evidence="2" key="1">
    <citation type="submission" date="2023-05" db="EMBL/GenBank/DDBJ databases">
        <authorList>
            <person name="Stuckert A."/>
        </authorList>
    </citation>
    <scope>NUCLEOTIDE SEQUENCE</scope>
</reference>
<evidence type="ECO:0000313" key="2">
    <source>
        <dbReference type="EMBL" id="CAI9581430.1"/>
    </source>
</evidence>
<proteinExistence type="predicted"/>
<protein>
    <submittedName>
        <fullName evidence="2">Uncharacterized protein</fullName>
    </submittedName>
</protein>